<evidence type="ECO:0000256" key="1">
    <source>
        <dbReference type="ARBA" id="ARBA00004635"/>
    </source>
</evidence>
<dbReference type="PANTHER" id="PTHR35789">
    <property type="entry name" value="SPORE GERMINATION PROTEIN B3"/>
    <property type="match status" value="1"/>
</dbReference>
<keyword evidence="6" id="KW-0564">Palmitate</keyword>
<dbReference type="RefSeq" id="WP_236338148.1">
    <property type="nucleotide sequence ID" value="NZ_JAKIJS010000003.1"/>
</dbReference>
<dbReference type="Pfam" id="PF25198">
    <property type="entry name" value="Spore_GerAC_N"/>
    <property type="match status" value="1"/>
</dbReference>
<organism evidence="10 11">
    <name type="scientific">Pseudalkalibacillus berkeleyi</name>
    <dbReference type="NCBI Taxonomy" id="1069813"/>
    <lineage>
        <taxon>Bacteria</taxon>
        <taxon>Bacillati</taxon>
        <taxon>Bacillota</taxon>
        <taxon>Bacilli</taxon>
        <taxon>Bacillales</taxon>
        <taxon>Fictibacillaceae</taxon>
        <taxon>Pseudalkalibacillus</taxon>
    </lineage>
</organism>
<dbReference type="InterPro" id="IPR046953">
    <property type="entry name" value="Spore_GerAC-like_C"/>
</dbReference>
<feature type="domain" description="Spore germination GerAC-like C-terminal" evidence="8">
    <location>
        <begin position="197"/>
        <end position="357"/>
    </location>
</feature>
<dbReference type="EMBL" id="JAKIJS010000003">
    <property type="protein sequence ID" value="MCF6139382.1"/>
    <property type="molecule type" value="Genomic_DNA"/>
</dbReference>
<dbReference type="Pfam" id="PF05504">
    <property type="entry name" value="Spore_GerAC"/>
    <property type="match status" value="1"/>
</dbReference>
<comment type="similarity">
    <text evidence="2">Belongs to the GerABKC lipoprotein family.</text>
</comment>
<evidence type="ECO:0000256" key="4">
    <source>
        <dbReference type="ARBA" id="ARBA00022729"/>
    </source>
</evidence>
<dbReference type="InterPro" id="IPR008844">
    <property type="entry name" value="Spore_GerAC-like"/>
</dbReference>
<dbReference type="InterPro" id="IPR038501">
    <property type="entry name" value="Spore_GerAC_C_sf"/>
</dbReference>
<dbReference type="Gene3D" id="3.30.300.210">
    <property type="entry name" value="Nutrient germinant receptor protein C, domain 3"/>
    <property type="match status" value="1"/>
</dbReference>
<accession>A0ABS9H362</accession>
<evidence type="ECO:0000259" key="9">
    <source>
        <dbReference type="Pfam" id="PF25198"/>
    </source>
</evidence>
<dbReference type="PROSITE" id="PS51257">
    <property type="entry name" value="PROKAR_LIPOPROTEIN"/>
    <property type="match status" value="1"/>
</dbReference>
<sequence>MKRLFLLFLVCILISGCSVSRKILDDISLVTFVGYDLVEDDDQLIEATISIPIFQADGVIQNELFTENGEFGKDLEKKFMLNAPKPIGNGKLEIALYGEAFARKGVLESTDVTQRDPSVSANLKLAVYEGKISEFIEKQNVENQDLGMYVSKIIENNIDSEIIPRTNIHLFLQSHYAEGVDPFLPLFTIHNQKVKLKGLALFKGDQMVSSIDEAIIFRFTMLKQRESNGKLIINLKKLNTSVSLDHIDSSRDVEIRGSSESPEISINLKLKGIINENYGEIKSLGKQVPKIEKAIDKQLRKELLQIIKTFQEENIDPIGFGREAKAHFRDWELKKWEEIYPELKISVNVKTDIIESGVIE</sequence>
<keyword evidence="4" id="KW-0732">Signal</keyword>
<keyword evidence="11" id="KW-1185">Reference proteome</keyword>
<keyword evidence="5" id="KW-0472">Membrane</keyword>
<dbReference type="Proteomes" id="UP001649381">
    <property type="component" value="Unassembled WGS sequence"/>
</dbReference>
<gene>
    <name evidence="10" type="ORF">L2716_16775</name>
</gene>
<comment type="caution">
    <text evidence="10">The sequence shown here is derived from an EMBL/GenBank/DDBJ whole genome shotgun (WGS) entry which is preliminary data.</text>
</comment>
<protein>
    <submittedName>
        <fullName evidence="10">Ger(X)C family spore germination protein</fullName>
    </submittedName>
</protein>
<feature type="domain" description="Spore germination protein N-terminal" evidence="9">
    <location>
        <begin position="21"/>
        <end position="189"/>
    </location>
</feature>
<dbReference type="NCBIfam" id="TIGR02887">
    <property type="entry name" value="spore_ger_x_C"/>
    <property type="match status" value="1"/>
</dbReference>
<evidence type="ECO:0000256" key="2">
    <source>
        <dbReference type="ARBA" id="ARBA00007886"/>
    </source>
</evidence>
<proteinExistence type="inferred from homology"/>
<dbReference type="InterPro" id="IPR057336">
    <property type="entry name" value="GerAC_N"/>
</dbReference>
<evidence type="ECO:0000259" key="8">
    <source>
        <dbReference type="Pfam" id="PF05504"/>
    </source>
</evidence>
<name>A0ABS9H362_9BACL</name>
<evidence type="ECO:0000256" key="6">
    <source>
        <dbReference type="ARBA" id="ARBA00023139"/>
    </source>
</evidence>
<evidence type="ECO:0000313" key="11">
    <source>
        <dbReference type="Proteomes" id="UP001649381"/>
    </source>
</evidence>
<evidence type="ECO:0000313" key="10">
    <source>
        <dbReference type="EMBL" id="MCF6139382.1"/>
    </source>
</evidence>
<reference evidence="10 11" key="1">
    <citation type="submission" date="2022-01" db="EMBL/GenBank/DDBJ databases">
        <title>Alkalihalobacillus sp. EGI L200015, a novel bacterium isolated from a salt lake sediment.</title>
        <authorList>
            <person name="Gao L."/>
            <person name="Fang B.-Z."/>
            <person name="Li W.-J."/>
        </authorList>
    </citation>
    <scope>NUCLEOTIDE SEQUENCE [LARGE SCALE GENOMIC DNA]</scope>
    <source>
        <strain evidence="10 11">KCTC 12718</strain>
    </source>
</reference>
<evidence type="ECO:0000256" key="7">
    <source>
        <dbReference type="ARBA" id="ARBA00023288"/>
    </source>
</evidence>
<keyword evidence="7" id="KW-0449">Lipoprotein</keyword>
<keyword evidence="3" id="KW-0309">Germination</keyword>
<evidence type="ECO:0000256" key="3">
    <source>
        <dbReference type="ARBA" id="ARBA00022544"/>
    </source>
</evidence>
<comment type="subcellular location">
    <subcellularLocation>
        <location evidence="1">Membrane</location>
        <topology evidence="1">Lipid-anchor</topology>
    </subcellularLocation>
</comment>
<dbReference type="PANTHER" id="PTHR35789:SF1">
    <property type="entry name" value="SPORE GERMINATION PROTEIN B3"/>
    <property type="match status" value="1"/>
</dbReference>
<evidence type="ECO:0000256" key="5">
    <source>
        <dbReference type="ARBA" id="ARBA00023136"/>
    </source>
</evidence>